<dbReference type="Pfam" id="PF13441">
    <property type="entry name" value="Gly-zipper_YMGG"/>
    <property type="match status" value="1"/>
</dbReference>
<feature type="signal peptide" evidence="2">
    <location>
        <begin position="1"/>
        <end position="25"/>
    </location>
</feature>
<keyword evidence="1" id="KW-0175">Coiled coil</keyword>
<feature type="domain" description="YMGG-like Gly-zipper" evidence="3">
    <location>
        <begin position="61"/>
        <end position="103"/>
    </location>
</feature>
<protein>
    <submittedName>
        <fullName evidence="4">Outer membrane protein with glycine zipper</fullName>
    </submittedName>
</protein>
<keyword evidence="5" id="KW-1185">Reference proteome</keyword>
<dbReference type="AlphaFoldDB" id="A0A495VAT3"/>
<evidence type="ECO:0000256" key="1">
    <source>
        <dbReference type="SAM" id="Coils"/>
    </source>
</evidence>
<gene>
    <name evidence="4" type="ORF">BDD21_3962</name>
</gene>
<sequence>MLIARRTGKSIVVVSLSLALLQAGCVSNPTMSGGNASSMPLTPAEQRMRQQSSGLDAKTSIQGCAAGAVAGALLGMLSDGKRSNNMMIGAAAGCAVGLAANAYVQSKRQQYQNDEQRIAAMTADVRAENARISSLIATTEEVIAADSKRLAQVNAAYRNKAISSEQARRDLAGVKANRDQMQSTVNALKDKQSDWVEISNLERQTGTNTAQLDQEIGVLKKRISGLEQEVALMDKQINASPVAG</sequence>
<dbReference type="InterPro" id="IPR027367">
    <property type="entry name" value="Gly-zipper_YMGG"/>
</dbReference>
<evidence type="ECO:0000256" key="2">
    <source>
        <dbReference type="SAM" id="SignalP"/>
    </source>
</evidence>
<name>A0A495VAT3_9GAMM</name>
<evidence type="ECO:0000313" key="4">
    <source>
        <dbReference type="EMBL" id="RKT46449.1"/>
    </source>
</evidence>
<comment type="caution">
    <text evidence="4">The sequence shown here is derived from an EMBL/GenBank/DDBJ whole genome shotgun (WGS) entry which is preliminary data.</text>
</comment>
<evidence type="ECO:0000313" key="5">
    <source>
        <dbReference type="Proteomes" id="UP000274556"/>
    </source>
</evidence>
<dbReference type="OrthoDB" id="5765242at2"/>
<feature type="coiled-coil region" evidence="1">
    <location>
        <begin position="164"/>
        <end position="229"/>
    </location>
</feature>
<proteinExistence type="predicted"/>
<dbReference type="EMBL" id="RBXL01000001">
    <property type="protein sequence ID" value="RKT46449.1"/>
    <property type="molecule type" value="Genomic_DNA"/>
</dbReference>
<keyword evidence="2" id="KW-0732">Signal</keyword>
<dbReference type="Proteomes" id="UP000274556">
    <property type="component" value="Unassembled WGS sequence"/>
</dbReference>
<feature type="chain" id="PRO_5019811325" evidence="2">
    <location>
        <begin position="26"/>
        <end position="244"/>
    </location>
</feature>
<reference evidence="4 5" key="1">
    <citation type="submission" date="2018-10" db="EMBL/GenBank/DDBJ databases">
        <title>Genomic Encyclopedia of Archaeal and Bacterial Type Strains, Phase II (KMG-II): from individual species to whole genera.</title>
        <authorList>
            <person name="Goeker M."/>
        </authorList>
    </citation>
    <scope>NUCLEOTIDE SEQUENCE [LARGE SCALE GENOMIC DNA]</scope>
    <source>
        <strain evidence="4 5">DSM 235</strain>
    </source>
</reference>
<dbReference type="RefSeq" id="WP_120798562.1">
    <property type="nucleotide sequence ID" value="NZ_RBXL01000001.1"/>
</dbReference>
<organism evidence="4 5">
    <name type="scientific">Thiocapsa rosea</name>
    <dbReference type="NCBI Taxonomy" id="69360"/>
    <lineage>
        <taxon>Bacteria</taxon>
        <taxon>Pseudomonadati</taxon>
        <taxon>Pseudomonadota</taxon>
        <taxon>Gammaproteobacteria</taxon>
        <taxon>Chromatiales</taxon>
        <taxon>Chromatiaceae</taxon>
        <taxon>Thiocapsa</taxon>
    </lineage>
</organism>
<evidence type="ECO:0000259" key="3">
    <source>
        <dbReference type="Pfam" id="PF13441"/>
    </source>
</evidence>
<accession>A0A495VAT3</accession>